<sequence length="212" mass="20810">MRKSAIIITSAAVVASLAGGAAAFAANTAPQATLATTSAATPAATPDTNSLGGAAPGSGPVGVASGNPADLDAAIAAALEETGPGTVVEADIDDDPTHAYEIDIRLDAGGFVEVKLDAEFGIVSVTPDDGSSDDGSSDDASGESTGDDLPVTDDAVRTKAADAALAEVGTGTVTSVEFSDDADHVYEVEIDLGNGDDADVELDADFAVVKVD</sequence>
<dbReference type="EMBL" id="JACSPM010000001">
    <property type="protein sequence ID" value="MBD8022368.1"/>
    <property type="molecule type" value="Genomic_DNA"/>
</dbReference>
<evidence type="ECO:0000259" key="3">
    <source>
        <dbReference type="Pfam" id="PF03413"/>
    </source>
</evidence>
<evidence type="ECO:0000313" key="5">
    <source>
        <dbReference type="Proteomes" id="UP000602532"/>
    </source>
</evidence>
<feature type="region of interest" description="Disordered" evidence="1">
    <location>
        <begin position="38"/>
        <end position="57"/>
    </location>
</feature>
<evidence type="ECO:0000256" key="1">
    <source>
        <dbReference type="SAM" id="MobiDB-lite"/>
    </source>
</evidence>
<dbReference type="Pfam" id="PF03413">
    <property type="entry name" value="PepSY"/>
    <property type="match status" value="2"/>
</dbReference>
<name>A0ABR8WZC8_9MICO</name>
<evidence type="ECO:0000313" key="4">
    <source>
        <dbReference type="EMBL" id="MBD8022368.1"/>
    </source>
</evidence>
<protein>
    <submittedName>
        <fullName evidence="4">PepSY domain-containing protein</fullName>
    </submittedName>
</protein>
<gene>
    <name evidence="4" type="ORF">H9622_02030</name>
</gene>
<feature type="region of interest" description="Disordered" evidence="1">
    <location>
        <begin position="125"/>
        <end position="152"/>
    </location>
</feature>
<reference evidence="4 5" key="1">
    <citation type="submission" date="2020-08" db="EMBL/GenBank/DDBJ databases">
        <title>A Genomic Blueprint of the Chicken Gut Microbiome.</title>
        <authorList>
            <person name="Gilroy R."/>
            <person name="Ravi A."/>
            <person name="Getino M."/>
            <person name="Pursley I."/>
            <person name="Horton D.L."/>
            <person name="Alikhan N.-F."/>
            <person name="Baker D."/>
            <person name="Gharbi K."/>
            <person name="Hall N."/>
            <person name="Watson M."/>
            <person name="Adriaenssens E.M."/>
            <person name="Foster-Nyarko E."/>
            <person name="Jarju S."/>
            <person name="Secka A."/>
            <person name="Antonio M."/>
            <person name="Oren A."/>
            <person name="Chaudhuri R."/>
            <person name="La Ragione R.M."/>
            <person name="Hildebrand F."/>
            <person name="Pallen M.J."/>
        </authorList>
    </citation>
    <scope>NUCLEOTIDE SEQUENCE [LARGE SCALE GENOMIC DNA]</scope>
    <source>
        <strain evidence="4 5">Sa1CUA4</strain>
    </source>
</reference>
<accession>A0ABR8WZC8</accession>
<feature type="chain" id="PRO_5045125490" evidence="2">
    <location>
        <begin position="26"/>
        <end position="212"/>
    </location>
</feature>
<dbReference type="Proteomes" id="UP000602532">
    <property type="component" value="Unassembled WGS sequence"/>
</dbReference>
<feature type="domain" description="PepSY" evidence="3">
    <location>
        <begin position="159"/>
        <end position="204"/>
    </location>
</feature>
<dbReference type="Gene3D" id="3.30.505.20">
    <property type="match status" value="2"/>
</dbReference>
<feature type="compositionally biased region" description="Acidic residues" evidence="1">
    <location>
        <begin position="130"/>
        <end position="141"/>
    </location>
</feature>
<feature type="compositionally biased region" description="Low complexity" evidence="1">
    <location>
        <begin position="38"/>
        <end position="48"/>
    </location>
</feature>
<proteinExistence type="predicted"/>
<keyword evidence="2" id="KW-0732">Signal</keyword>
<dbReference type="InterPro" id="IPR025711">
    <property type="entry name" value="PepSY"/>
</dbReference>
<feature type="signal peptide" evidence="2">
    <location>
        <begin position="1"/>
        <end position="25"/>
    </location>
</feature>
<evidence type="ECO:0000256" key="2">
    <source>
        <dbReference type="SAM" id="SignalP"/>
    </source>
</evidence>
<dbReference type="RefSeq" id="WP_191763764.1">
    <property type="nucleotide sequence ID" value="NZ_JACSPM010000001.1"/>
</dbReference>
<feature type="domain" description="PepSY" evidence="3">
    <location>
        <begin position="71"/>
        <end position="119"/>
    </location>
</feature>
<comment type="caution">
    <text evidence="4">The sequence shown here is derived from an EMBL/GenBank/DDBJ whole genome shotgun (WGS) entry which is preliminary data.</text>
</comment>
<keyword evidence="5" id="KW-1185">Reference proteome</keyword>
<organism evidence="4 5">
    <name type="scientific">Microbacterium gallinarum</name>
    <dbReference type="NCBI Taxonomy" id="2762209"/>
    <lineage>
        <taxon>Bacteria</taxon>
        <taxon>Bacillati</taxon>
        <taxon>Actinomycetota</taxon>
        <taxon>Actinomycetes</taxon>
        <taxon>Micrococcales</taxon>
        <taxon>Microbacteriaceae</taxon>
        <taxon>Microbacterium</taxon>
    </lineage>
</organism>